<dbReference type="EMBL" id="CYXT01000023">
    <property type="protein sequence ID" value="CUN10529.1"/>
    <property type="molecule type" value="Genomic_DNA"/>
</dbReference>
<evidence type="ECO:0000313" key="1">
    <source>
        <dbReference type="EMBL" id="CUN10529.1"/>
    </source>
</evidence>
<protein>
    <submittedName>
        <fullName evidence="1">Uncharacterized protein</fullName>
    </submittedName>
</protein>
<organism evidence="1 2">
    <name type="scientific">Anaerostipes hadrus</name>
    <dbReference type="NCBI Taxonomy" id="649756"/>
    <lineage>
        <taxon>Bacteria</taxon>
        <taxon>Bacillati</taxon>
        <taxon>Bacillota</taxon>
        <taxon>Clostridia</taxon>
        <taxon>Lachnospirales</taxon>
        <taxon>Lachnospiraceae</taxon>
        <taxon>Anaerostipes</taxon>
    </lineage>
</organism>
<proteinExistence type="predicted"/>
<name>A0A173U715_ANAHA</name>
<dbReference type="Proteomes" id="UP000095598">
    <property type="component" value="Unassembled WGS sequence"/>
</dbReference>
<dbReference type="AlphaFoldDB" id="A0A173U715"/>
<accession>A0A173U715</accession>
<evidence type="ECO:0000313" key="2">
    <source>
        <dbReference type="Proteomes" id="UP000095598"/>
    </source>
</evidence>
<sequence>MRLAIETFVCAILISLLVLLGMFNQQVDMNTGNAKQFCSSAINRMESAEFANEVVDRCKSDATASGYRLTVTSAASGDTTTYTTVLTYKVKVPLFQFEREYQIKQAAEVNND</sequence>
<reference evidence="1 2" key="1">
    <citation type="submission" date="2015-09" db="EMBL/GenBank/DDBJ databases">
        <authorList>
            <consortium name="Pathogen Informatics"/>
        </authorList>
    </citation>
    <scope>NUCLEOTIDE SEQUENCE [LARGE SCALE GENOMIC DNA]</scope>
    <source>
        <strain evidence="1 2">2789STDY5608868</strain>
    </source>
</reference>
<gene>
    <name evidence="1" type="ORF">ERS852425_02645</name>
</gene>
<dbReference type="RefSeq" id="WP_044923990.1">
    <property type="nucleotide sequence ID" value="NZ_CYXT01000023.1"/>
</dbReference>